<comment type="caution">
    <text evidence="1">The sequence shown here is derived from an EMBL/GenBank/DDBJ whole genome shotgun (WGS) entry which is preliminary data.</text>
</comment>
<dbReference type="RefSeq" id="WP_387409448.1">
    <property type="nucleotide sequence ID" value="NZ_JBIASD010000004.1"/>
</dbReference>
<dbReference type="EMBL" id="JBIASD010000004">
    <property type="protein sequence ID" value="MFF3665452.1"/>
    <property type="molecule type" value="Genomic_DNA"/>
</dbReference>
<name>A0ABW6SKG8_9ACTN</name>
<accession>A0ABW6SKG8</accession>
<evidence type="ECO:0000313" key="2">
    <source>
        <dbReference type="Proteomes" id="UP001602013"/>
    </source>
</evidence>
<sequence>MRRFRRPATVTLDKDGLPTTFTAWGHTFGIVAQEEHWWLTERPWWTPENLGKPLDELQVRHYKVRANGVQRSAVVELVCLRGEWFVVGVED</sequence>
<reference evidence="1 2" key="1">
    <citation type="submission" date="2024-10" db="EMBL/GenBank/DDBJ databases">
        <title>The Natural Products Discovery Center: Release of the First 8490 Sequenced Strains for Exploring Actinobacteria Biosynthetic Diversity.</title>
        <authorList>
            <person name="Kalkreuter E."/>
            <person name="Kautsar S.A."/>
            <person name="Yang D."/>
            <person name="Bader C.D."/>
            <person name="Teijaro C.N."/>
            <person name="Fluegel L."/>
            <person name="Davis C.M."/>
            <person name="Simpson J.R."/>
            <person name="Lauterbach L."/>
            <person name="Steele A.D."/>
            <person name="Gui C."/>
            <person name="Meng S."/>
            <person name="Li G."/>
            <person name="Viehrig K."/>
            <person name="Ye F."/>
            <person name="Su P."/>
            <person name="Kiefer A.F."/>
            <person name="Nichols A."/>
            <person name="Cepeda A.J."/>
            <person name="Yan W."/>
            <person name="Fan B."/>
            <person name="Jiang Y."/>
            <person name="Adhikari A."/>
            <person name="Zheng C.-J."/>
            <person name="Schuster L."/>
            <person name="Cowan T.M."/>
            <person name="Smanski M.J."/>
            <person name="Chevrette M.G."/>
            <person name="De Carvalho L.P.S."/>
            <person name="Shen B."/>
        </authorList>
    </citation>
    <scope>NUCLEOTIDE SEQUENCE [LARGE SCALE GENOMIC DNA]</scope>
    <source>
        <strain evidence="1 2">NPDC002173</strain>
    </source>
</reference>
<gene>
    <name evidence="1" type="ORF">ACFYXI_07640</name>
</gene>
<keyword evidence="2" id="KW-1185">Reference proteome</keyword>
<protein>
    <recommendedName>
        <fullName evidence="3">Nucleotidyltransferase</fullName>
    </recommendedName>
</protein>
<evidence type="ECO:0008006" key="3">
    <source>
        <dbReference type="Google" id="ProtNLM"/>
    </source>
</evidence>
<dbReference type="Proteomes" id="UP001602013">
    <property type="component" value="Unassembled WGS sequence"/>
</dbReference>
<organism evidence="1 2">
    <name type="scientific">Microtetraspora malaysiensis</name>
    <dbReference type="NCBI Taxonomy" id="161358"/>
    <lineage>
        <taxon>Bacteria</taxon>
        <taxon>Bacillati</taxon>
        <taxon>Actinomycetota</taxon>
        <taxon>Actinomycetes</taxon>
        <taxon>Streptosporangiales</taxon>
        <taxon>Streptosporangiaceae</taxon>
        <taxon>Microtetraspora</taxon>
    </lineage>
</organism>
<proteinExistence type="predicted"/>
<evidence type="ECO:0000313" key="1">
    <source>
        <dbReference type="EMBL" id="MFF3665452.1"/>
    </source>
</evidence>